<dbReference type="GO" id="GO:0005737">
    <property type="term" value="C:cytoplasm"/>
    <property type="evidence" value="ECO:0007669"/>
    <property type="project" value="TreeGrafter"/>
</dbReference>
<evidence type="ECO:0000259" key="3">
    <source>
        <dbReference type="PROSITE" id="PS50043"/>
    </source>
</evidence>
<dbReference type="PRINTS" id="PR00038">
    <property type="entry name" value="HTHLUXR"/>
</dbReference>
<evidence type="ECO:0000313" key="5">
    <source>
        <dbReference type="Proteomes" id="UP000187085"/>
    </source>
</evidence>
<sequence length="905" mass="97747">MYMGEIRLGDGDLVPRVSEARLPPGVGQFVGARNSLVATAKTALQGLKPLSVVVVGEMGSGKTTFLRGLSMELTDTFLIQVRGSAVTGRSEYGSLGLLMSDLPDEALEHPTLAVDGLDQVLRQRADGRRVVFMVDNAHLLDAHSAMVLDQLARRGTLAVVATVPDVGALPDDLQHLAIGTWSVRIDLAPFTLAETTEVLSGDLGGVVSREAAYWLWEASAGNPLYLRMVSMGHLSDGRLEQRNGAWLITAPESVTGSASAYALARLRAMPEGHRRLLTVLAHLEAASLPLLSELVPGSVIDEAFDQRMLQVDRRSEPLVRLRHRLLGDVVRSETPVLAGRCLREEVLVALAKTGGTAPAATRLGLTEWSLALGENIPAEQLYQSIETALQRMEHDRARRIADHLPAAGDLRHTVACVSVLVAVGDYQAAATMLDATAFTPEDGREDFVNLKLIEQEVRRHGDRCEDRVAEAIAAAGAAAAGDRRLRSLVESAEFDRAAHQGQYAQIIDAAHDDAGFVVGADGDRLSDAQAVRISWLAEALCQVGETDRAVELIEGLFTRLDRRTVSAQSWGLITTRMYFVYLFAGRVHRCRRFLQELDRAVEDGELSPGFHSLSSHDTRSGVLFALMGRGDDALTCLRPAVAQLRLHDPESLISLALAAAAMATATCGDKEEARRYLVEWKVSPAHPWFLVQRLGQLLARWAEFLVGEDATRIAEDLAATSSEDESAGRVQLALVFGLGAVFAGSVQARAAVDRLGAGLHGRLPRLALRVNAALATSRPEDLLAAAEHATTAGLDAVLMLLTEAMLRGKACELDANQRRSARRVLQGSTLRMTSPATALQKMEGLSGTERRVARGVATGLTTREVGQQLFLSARTVEWHLARIFDKLDVSGREGLGTLVRLSSRP</sequence>
<dbReference type="InterPro" id="IPR027417">
    <property type="entry name" value="P-loop_NTPase"/>
</dbReference>
<keyword evidence="1" id="KW-0547">Nucleotide-binding</keyword>
<dbReference type="Pfam" id="PF13401">
    <property type="entry name" value="AAA_22"/>
    <property type="match status" value="1"/>
</dbReference>
<reference evidence="4 5" key="1">
    <citation type="submission" date="2016-12" db="EMBL/GenBank/DDBJ databases">
        <title>Draft genome of Tersicoccus phoenicis 1P05MA.</title>
        <authorList>
            <person name="Nakajima Y."/>
            <person name="Yoshizawa S."/>
            <person name="Nakamura K."/>
            <person name="Ogura Y."/>
            <person name="Hayashi T."/>
            <person name="Kogure K."/>
        </authorList>
    </citation>
    <scope>NUCLEOTIDE SEQUENCE [LARGE SCALE GENOMIC DNA]</scope>
    <source>
        <strain evidence="4 5">1p05MA</strain>
    </source>
</reference>
<evidence type="ECO:0000256" key="2">
    <source>
        <dbReference type="ARBA" id="ARBA00022840"/>
    </source>
</evidence>
<dbReference type="GO" id="GO:0004016">
    <property type="term" value="F:adenylate cyclase activity"/>
    <property type="evidence" value="ECO:0007669"/>
    <property type="project" value="TreeGrafter"/>
</dbReference>
<dbReference type="PANTHER" id="PTHR16305:SF28">
    <property type="entry name" value="GUANYLATE CYCLASE DOMAIN-CONTAINING PROTEIN"/>
    <property type="match status" value="1"/>
</dbReference>
<dbReference type="SUPFAM" id="SSF52540">
    <property type="entry name" value="P-loop containing nucleoside triphosphate hydrolases"/>
    <property type="match status" value="1"/>
</dbReference>
<proteinExistence type="predicted"/>
<organism evidence="4 5">
    <name type="scientific">Tersicoccus phoenicis</name>
    <dbReference type="NCBI Taxonomy" id="554083"/>
    <lineage>
        <taxon>Bacteria</taxon>
        <taxon>Bacillati</taxon>
        <taxon>Actinomycetota</taxon>
        <taxon>Actinomycetes</taxon>
        <taxon>Micrococcales</taxon>
        <taxon>Micrococcaceae</taxon>
        <taxon>Tersicoccus</taxon>
    </lineage>
</organism>
<dbReference type="InterPro" id="IPR036388">
    <property type="entry name" value="WH-like_DNA-bd_sf"/>
</dbReference>
<accession>A0A1R1L8I9</accession>
<dbReference type="PANTHER" id="PTHR16305">
    <property type="entry name" value="TESTICULAR SOLUBLE ADENYLYL CYCLASE"/>
    <property type="match status" value="1"/>
</dbReference>
<dbReference type="SMART" id="SM00421">
    <property type="entry name" value="HTH_LUXR"/>
    <property type="match status" value="1"/>
</dbReference>
<dbReference type="Proteomes" id="UP000187085">
    <property type="component" value="Unassembled WGS sequence"/>
</dbReference>
<dbReference type="AlphaFoldDB" id="A0A1R1L8I9"/>
<dbReference type="InterPro" id="IPR049945">
    <property type="entry name" value="AAA_22"/>
</dbReference>
<comment type="caution">
    <text evidence="4">The sequence shown here is derived from an EMBL/GenBank/DDBJ whole genome shotgun (WGS) entry which is preliminary data.</text>
</comment>
<dbReference type="InterPro" id="IPR000792">
    <property type="entry name" value="Tscrpt_reg_LuxR_C"/>
</dbReference>
<dbReference type="SUPFAM" id="SSF46894">
    <property type="entry name" value="C-terminal effector domain of the bipartite response regulators"/>
    <property type="match status" value="1"/>
</dbReference>
<dbReference type="GO" id="GO:0006355">
    <property type="term" value="P:regulation of DNA-templated transcription"/>
    <property type="evidence" value="ECO:0007669"/>
    <property type="project" value="InterPro"/>
</dbReference>
<dbReference type="Gene3D" id="1.10.10.10">
    <property type="entry name" value="Winged helix-like DNA-binding domain superfamily/Winged helix DNA-binding domain"/>
    <property type="match status" value="1"/>
</dbReference>
<dbReference type="GO" id="GO:0003677">
    <property type="term" value="F:DNA binding"/>
    <property type="evidence" value="ECO:0007669"/>
    <property type="project" value="InterPro"/>
</dbReference>
<dbReference type="Pfam" id="PF00196">
    <property type="entry name" value="GerE"/>
    <property type="match status" value="1"/>
</dbReference>
<evidence type="ECO:0000256" key="1">
    <source>
        <dbReference type="ARBA" id="ARBA00022741"/>
    </source>
</evidence>
<keyword evidence="5" id="KW-1185">Reference proteome</keyword>
<dbReference type="Gene3D" id="3.40.50.300">
    <property type="entry name" value="P-loop containing nucleotide triphosphate hydrolases"/>
    <property type="match status" value="1"/>
</dbReference>
<name>A0A1R1L8I9_9MICC</name>
<dbReference type="STRING" id="554083.BKD30_10780"/>
<dbReference type="GO" id="GO:0016887">
    <property type="term" value="F:ATP hydrolysis activity"/>
    <property type="evidence" value="ECO:0007669"/>
    <property type="project" value="InterPro"/>
</dbReference>
<evidence type="ECO:0000313" key="4">
    <source>
        <dbReference type="EMBL" id="OMH23848.1"/>
    </source>
</evidence>
<protein>
    <recommendedName>
        <fullName evidence="3">HTH luxR-type domain-containing protein</fullName>
    </recommendedName>
</protein>
<dbReference type="GO" id="GO:0005524">
    <property type="term" value="F:ATP binding"/>
    <property type="evidence" value="ECO:0007669"/>
    <property type="project" value="UniProtKB-KW"/>
</dbReference>
<dbReference type="PROSITE" id="PS50043">
    <property type="entry name" value="HTH_LUXR_2"/>
    <property type="match status" value="1"/>
</dbReference>
<dbReference type="PROSITE" id="PS00622">
    <property type="entry name" value="HTH_LUXR_1"/>
    <property type="match status" value="1"/>
</dbReference>
<gene>
    <name evidence="4" type="ORF">BKD30_10780</name>
</gene>
<keyword evidence="2" id="KW-0067">ATP-binding</keyword>
<dbReference type="EMBL" id="MRDE01000068">
    <property type="protein sequence ID" value="OMH23848.1"/>
    <property type="molecule type" value="Genomic_DNA"/>
</dbReference>
<dbReference type="CDD" id="cd06170">
    <property type="entry name" value="LuxR_C_like"/>
    <property type="match status" value="1"/>
</dbReference>
<feature type="domain" description="HTH luxR-type" evidence="3">
    <location>
        <begin position="838"/>
        <end position="903"/>
    </location>
</feature>
<dbReference type="InterPro" id="IPR016032">
    <property type="entry name" value="Sig_transdc_resp-reg_C-effctor"/>
</dbReference>